<evidence type="ECO:0000313" key="3">
    <source>
        <dbReference type="Proteomes" id="UP000666661"/>
    </source>
</evidence>
<dbReference type="InterPro" id="IPR010499">
    <property type="entry name" value="AraC_E-bd"/>
</dbReference>
<protein>
    <submittedName>
        <fullName evidence="2">GyrI-like domain-containing protein</fullName>
    </submittedName>
</protein>
<dbReference type="GeneID" id="97857437"/>
<name>A0ABS4B094_9GAMM</name>
<reference evidence="2 3" key="1">
    <citation type="submission" date="2021-03" db="EMBL/GenBank/DDBJ databases">
        <title>Plant growth promoting bacteria isolated from wild legumes nodules and trapping Phaseolus vulgaris L. nodules in the center and southern Mexico.</title>
        <authorList>
            <person name="Estrada P."/>
        </authorList>
    </citation>
    <scope>NUCLEOTIDE SEQUENCE [LARGE SCALE GENOMIC DNA]</scope>
    <source>
        <strain evidence="2 3">MaGu-431</strain>
    </source>
</reference>
<proteinExistence type="predicted"/>
<dbReference type="Gene3D" id="3.20.80.10">
    <property type="entry name" value="Regulatory factor, effector binding domain"/>
    <property type="match status" value="1"/>
</dbReference>
<sequence>MSEPIRFETGSAMLLGGLRRHHEFQHADFGGQWRDFGAFTPLPGQLGEHAYGVICGVTPTTCEYMCAVEVAALEVLPPGLGRMRITPQTYAVFRHLGHVSTMPQTWQGALDWLAGSGWESAHKPDFERYGADFDAATGSGEVELWLAVVPRHSLA</sequence>
<feature type="domain" description="AraC effector-binding" evidence="1">
    <location>
        <begin position="3"/>
        <end position="149"/>
    </location>
</feature>
<dbReference type="SMART" id="SM00871">
    <property type="entry name" value="AraC_E_bind"/>
    <property type="match status" value="1"/>
</dbReference>
<gene>
    <name evidence="2" type="ORF">J8I01_00065</name>
</gene>
<keyword evidence="3" id="KW-1185">Reference proteome</keyword>
<accession>A0ABS4B094</accession>
<dbReference type="InterPro" id="IPR011256">
    <property type="entry name" value="Reg_factor_effector_dom_sf"/>
</dbReference>
<dbReference type="SUPFAM" id="SSF55136">
    <property type="entry name" value="Probable bacterial effector-binding domain"/>
    <property type="match status" value="1"/>
</dbReference>
<dbReference type="EMBL" id="JAGIQF010000001">
    <property type="protein sequence ID" value="MBP0600918.1"/>
    <property type="molecule type" value="Genomic_DNA"/>
</dbReference>
<dbReference type="Proteomes" id="UP000666661">
    <property type="component" value="Unassembled WGS sequence"/>
</dbReference>
<dbReference type="RefSeq" id="WP_042077069.1">
    <property type="nucleotide sequence ID" value="NZ_CAWMGK010000045.1"/>
</dbReference>
<comment type="caution">
    <text evidence="2">The sequence shown here is derived from an EMBL/GenBank/DDBJ whole genome shotgun (WGS) entry which is preliminary data.</text>
</comment>
<dbReference type="Pfam" id="PF06445">
    <property type="entry name" value="GyrI-like"/>
    <property type="match status" value="1"/>
</dbReference>
<dbReference type="InterPro" id="IPR029442">
    <property type="entry name" value="GyrI-like"/>
</dbReference>
<organism evidence="2 3">
    <name type="scientific">Aeromonas sanarellii</name>
    <dbReference type="NCBI Taxonomy" id="633415"/>
    <lineage>
        <taxon>Bacteria</taxon>
        <taxon>Pseudomonadati</taxon>
        <taxon>Pseudomonadota</taxon>
        <taxon>Gammaproteobacteria</taxon>
        <taxon>Aeromonadales</taxon>
        <taxon>Aeromonadaceae</taxon>
        <taxon>Aeromonas</taxon>
    </lineage>
</organism>
<evidence type="ECO:0000259" key="1">
    <source>
        <dbReference type="SMART" id="SM00871"/>
    </source>
</evidence>
<evidence type="ECO:0000313" key="2">
    <source>
        <dbReference type="EMBL" id="MBP0600918.1"/>
    </source>
</evidence>